<dbReference type="InterPro" id="IPR002402">
    <property type="entry name" value="Cyt_P450_E_grp-II"/>
</dbReference>
<dbReference type="PROSITE" id="PS00086">
    <property type="entry name" value="CYTOCHROME_P450"/>
    <property type="match status" value="1"/>
</dbReference>
<evidence type="ECO:0000256" key="11">
    <source>
        <dbReference type="ARBA" id="ARBA00023136"/>
    </source>
</evidence>
<keyword evidence="10 12" id="KW-0503">Monooxygenase</keyword>
<dbReference type="Pfam" id="PF00067">
    <property type="entry name" value="p450"/>
    <property type="match status" value="1"/>
</dbReference>
<dbReference type="EMBL" id="JAVFKD010000014">
    <property type="protein sequence ID" value="KAK5991437.1"/>
    <property type="molecule type" value="Genomic_DNA"/>
</dbReference>
<evidence type="ECO:0000313" key="14">
    <source>
        <dbReference type="EMBL" id="KAK5991437.1"/>
    </source>
</evidence>
<comment type="similarity">
    <text evidence="3 12">Belongs to the cytochrome P450 family.</text>
</comment>
<dbReference type="Gene3D" id="1.10.630.10">
    <property type="entry name" value="Cytochrome P450"/>
    <property type="match status" value="1"/>
</dbReference>
<evidence type="ECO:0000256" key="5">
    <source>
        <dbReference type="ARBA" id="ARBA00022692"/>
    </source>
</evidence>
<evidence type="ECO:0000256" key="10">
    <source>
        <dbReference type="ARBA" id="ARBA00023033"/>
    </source>
</evidence>
<dbReference type="Proteomes" id="UP001338125">
    <property type="component" value="Unassembled WGS sequence"/>
</dbReference>
<keyword evidence="6 12" id="KW-0479">Metal-binding</keyword>
<dbReference type="PRINTS" id="PR00464">
    <property type="entry name" value="EP450II"/>
</dbReference>
<keyword evidence="8 12" id="KW-0560">Oxidoreductase</keyword>
<evidence type="ECO:0000256" key="9">
    <source>
        <dbReference type="ARBA" id="ARBA00023004"/>
    </source>
</evidence>
<dbReference type="PANTHER" id="PTHR24287">
    <property type="entry name" value="P450, PUTATIVE (EUROFUNG)-RELATED"/>
    <property type="match status" value="1"/>
</dbReference>
<evidence type="ECO:0000256" key="4">
    <source>
        <dbReference type="ARBA" id="ARBA00022617"/>
    </source>
</evidence>
<dbReference type="InterPro" id="IPR001128">
    <property type="entry name" value="Cyt_P450"/>
</dbReference>
<evidence type="ECO:0000313" key="15">
    <source>
        <dbReference type="Proteomes" id="UP001338125"/>
    </source>
</evidence>
<gene>
    <name evidence="14" type="ORF">PT974_09719</name>
</gene>
<keyword evidence="4 12" id="KW-0349">Heme</keyword>
<evidence type="ECO:0000256" key="6">
    <source>
        <dbReference type="ARBA" id="ARBA00022723"/>
    </source>
</evidence>
<dbReference type="SUPFAM" id="SSF48264">
    <property type="entry name" value="Cytochrome P450"/>
    <property type="match status" value="1"/>
</dbReference>
<comment type="caution">
    <text evidence="14">The sequence shown here is derived from an EMBL/GenBank/DDBJ whole genome shotgun (WGS) entry which is preliminary data.</text>
</comment>
<comment type="cofactor">
    <cofactor evidence="1">
        <name>heme</name>
        <dbReference type="ChEBI" id="CHEBI:30413"/>
    </cofactor>
</comment>
<organism evidence="14 15">
    <name type="scientific">Cladobotryum mycophilum</name>
    <dbReference type="NCBI Taxonomy" id="491253"/>
    <lineage>
        <taxon>Eukaryota</taxon>
        <taxon>Fungi</taxon>
        <taxon>Dikarya</taxon>
        <taxon>Ascomycota</taxon>
        <taxon>Pezizomycotina</taxon>
        <taxon>Sordariomycetes</taxon>
        <taxon>Hypocreomycetidae</taxon>
        <taxon>Hypocreales</taxon>
        <taxon>Hypocreaceae</taxon>
        <taxon>Cladobotryum</taxon>
    </lineage>
</organism>
<comment type="subcellular location">
    <subcellularLocation>
        <location evidence="2">Membrane</location>
        <topology evidence="2">Single-pass membrane protein</topology>
    </subcellularLocation>
</comment>
<dbReference type="GO" id="GO:0004497">
    <property type="term" value="F:monooxygenase activity"/>
    <property type="evidence" value="ECO:0007669"/>
    <property type="project" value="UniProtKB-KW"/>
</dbReference>
<proteinExistence type="inferred from homology"/>
<dbReference type="InterPro" id="IPR017972">
    <property type="entry name" value="Cyt_P450_CS"/>
</dbReference>
<dbReference type="PANTHER" id="PTHR24287:SF18">
    <property type="entry name" value="CYTOCHROME P450 MONOOXYGENASE APDE-RELATED"/>
    <property type="match status" value="1"/>
</dbReference>
<evidence type="ECO:0000256" key="13">
    <source>
        <dbReference type="SAM" id="Phobius"/>
    </source>
</evidence>
<evidence type="ECO:0000256" key="3">
    <source>
        <dbReference type="ARBA" id="ARBA00010617"/>
    </source>
</evidence>
<dbReference type="InterPro" id="IPR036396">
    <property type="entry name" value="Cyt_P450_sf"/>
</dbReference>
<evidence type="ECO:0000256" key="2">
    <source>
        <dbReference type="ARBA" id="ARBA00004167"/>
    </source>
</evidence>
<accession>A0ABR0SH03</accession>
<keyword evidence="15" id="KW-1185">Reference proteome</keyword>
<evidence type="ECO:0000256" key="8">
    <source>
        <dbReference type="ARBA" id="ARBA00023002"/>
    </source>
</evidence>
<protein>
    <submittedName>
        <fullName evidence="14">Cytochrome P450 monooxygenase lepH</fullName>
    </submittedName>
</protein>
<dbReference type="InterPro" id="IPR047146">
    <property type="entry name" value="Cyt_P450_E_CYP52_fungi"/>
</dbReference>
<name>A0ABR0SH03_9HYPO</name>
<sequence length="502" mass="57432">MEISTYIFLFVGVSIFYNVCARFLGSLRYERKRKALGCGEIKKYSHKDPIFGLDLVSDMAKSFKEHRWLPWQKELFESHNAKTLDTVFLGTRTILSMDSENMKAMSTDRWEEFGVQPIRFQNGAVTPFATQPGVSLADGELWHYSRNMIKPYFDRSGFRNLNRLDESTDRLVSLLPMDGTTVDMQPLMQRWFLDTSSTFVFGKNSNSLTYPEKVAPATAMVEVMRGLRARLQMGRLNFLYRDKLWFDSIAVVHNYLDENIASTLAQIAEIEKSGKEPTDERADLLWDMAKQLREPELLRGQLLAVWIPSNDTTSILVSNAFYALARNPRVFDKLRAEVLAINDTNMTFEDLRGIKYMNYVINETHRLYPNGIEMVRVALKDTTLPVGGGPDEKQPIFIRKGDIVKCNRYTMHRDPDVWGDDAEEFKPERWETARPMWKFVPFGGGPRICPAHVLVATEAAYVIFRVLQRVKAIEPRDSGPYVAVMRAGPSNKNGVKVAFTAA</sequence>
<keyword evidence="9 12" id="KW-0408">Iron</keyword>
<keyword evidence="5 13" id="KW-0812">Transmembrane</keyword>
<evidence type="ECO:0000256" key="7">
    <source>
        <dbReference type="ARBA" id="ARBA00022989"/>
    </source>
</evidence>
<keyword evidence="7 13" id="KW-1133">Transmembrane helix</keyword>
<evidence type="ECO:0000256" key="1">
    <source>
        <dbReference type="ARBA" id="ARBA00001971"/>
    </source>
</evidence>
<reference evidence="14 15" key="1">
    <citation type="submission" date="2024-01" db="EMBL/GenBank/DDBJ databases">
        <title>Complete genome of Cladobotryum mycophilum ATHUM6906.</title>
        <authorList>
            <person name="Christinaki A.C."/>
            <person name="Myridakis A.I."/>
            <person name="Kouvelis V.N."/>
        </authorList>
    </citation>
    <scope>NUCLEOTIDE SEQUENCE [LARGE SCALE GENOMIC DNA]</scope>
    <source>
        <strain evidence="14 15">ATHUM6906</strain>
    </source>
</reference>
<evidence type="ECO:0000256" key="12">
    <source>
        <dbReference type="RuleBase" id="RU000461"/>
    </source>
</evidence>
<keyword evidence="11 13" id="KW-0472">Membrane</keyword>
<dbReference type="CDD" id="cd11063">
    <property type="entry name" value="CYP52"/>
    <property type="match status" value="1"/>
</dbReference>
<feature type="transmembrane region" description="Helical" evidence="13">
    <location>
        <begin position="6"/>
        <end position="24"/>
    </location>
</feature>